<dbReference type="AlphaFoldDB" id="A0A420FS22"/>
<proteinExistence type="predicted"/>
<evidence type="ECO:0000259" key="1">
    <source>
        <dbReference type="Pfam" id="PF13847"/>
    </source>
</evidence>
<evidence type="ECO:0000313" key="2">
    <source>
        <dbReference type="EMBL" id="RKF35695.1"/>
    </source>
</evidence>
<dbReference type="CDD" id="cd02440">
    <property type="entry name" value="AdoMet_MTases"/>
    <property type="match status" value="1"/>
</dbReference>
<sequence>MFKQVENRSVNTESSDIWSEWLLNHRHGGDAGHEKTIRDDVTRYTDRVLDTADLSEGMTLADIGTGDGLVGFRAIERIGPSLNVLLTDVSKPMLRYAEMLANQRGIRQQCQFFNCSADSLAGIDDAAVDAVAMRAVLAYVADKVAAMREFYRILKPGGRISIAEPILRDEAFEVCALRKLVDGFTPESDDPFFPLMLRWRSAQFPDTEEKARQLPITNYGERDLIRFAMDAGFTEIHLELHIDVLPANAPSWEVFVNNSPHPLAPTLRSILEDRFTPEERQFFVSRLRPLVESGRQLSASRIAYVTAVKPRG</sequence>
<feature type="domain" description="Methyltransferase" evidence="1">
    <location>
        <begin position="55"/>
        <end position="170"/>
    </location>
</feature>
<dbReference type="PANTHER" id="PTHR43591">
    <property type="entry name" value="METHYLTRANSFERASE"/>
    <property type="match status" value="1"/>
</dbReference>
<dbReference type="EMBL" id="MCAS01000045">
    <property type="protein sequence ID" value="RKF35695.1"/>
    <property type="molecule type" value="Genomic_DNA"/>
</dbReference>
<dbReference type="InterPro" id="IPR025714">
    <property type="entry name" value="Methyltranfer_dom"/>
</dbReference>
<comment type="caution">
    <text evidence="2">The sequence shown here is derived from an EMBL/GenBank/DDBJ whole genome shotgun (WGS) entry which is preliminary data.</text>
</comment>
<dbReference type="InterPro" id="IPR029063">
    <property type="entry name" value="SAM-dependent_MTases_sf"/>
</dbReference>
<dbReference type="Gene3D" id="3.40.50.150">
    <property type="entry name" value="Vaccinia Virus protein VP39"/>
    <property type="match status" value="1"/>
</dbReference>
<dbReference type="PANTHER" id="PTHR43591:SF24">
    <property type="entry name" value="2-METHOXY-6-POLYPRENYL-1,4-BENZOQUINOL METHYLASE, MITOCHONDRIAL"/>
    <property type="match status" value="1"/>
</dbReference>
<dbReference type="GO" id="GO:0008168">
    <property type="term" value="F:methyltransferase activity"/>
    <property type="evidence" value="ECO:0007669"/>
    <property type="project" value="TreeGrafter"/>
</dbReference>
<protein>
    <recommendedName>
        <fullName evidence="1">Methyltransferase domain-containing protein</fullName>
    </recommendedName>
</protein>
<evidence type="ECO:0000313" key="3">
    <source>
        <dbReference type="Proteomes" id="UP000283709"/>
    </source>
</evidence>
<dbReference type="Proteomes" id="UP000283709">
    <property type="component" value="Unassembled WGS sequence"/>
</dbReference>
<dbReference type="Pfam" id="PF13847">
    <property type="entry name" value="Methyltransf_31"/>
    <property type="match status" value="1"/>
</dbReference>
<organism evidence="2 3">
    <name type="scientific">Paraburkholderia fungorum</name>
    <dbReference type="NCBI Taxonomy" id="134537"/>
    <lineage>
        <taxon>Bacteria</taxon>
        <taxon>Pseudomonadati</taxon>
        <taxon>Pseudomonadota</taxon>
        <taxon>Betaproteobacteria</taxon>
        <taxon>Burkholderiales</taxon>
        <taxon>Burkholderiaceae</taxon>
        <taxon>Paraburkholderia</taxon>
    </lineage>
</organism>
<gene>
    <name evidence="2" type="ORF">BCY88_08610</name>
</gene>
<name>A0A420FS22_9BURK</name>
<reference evidence="2 3" key="1">
    <citation type="submission" date="2016-07" db="EMBL/GenBank/DDBJ databases">
        <title>Genome analysis of Burkholderia fungorum ES3-20.</title>
        <authorList>
            <person name="Xu D."/>
            <person name="Yao R."/>
            <person name="Zheng S."/>
        </authorList>
    </citation>
    <scope>NUCLEOTIDE SEQUENCE [LARGE SCALE GENOMIC DNA]</scope>
    <source>
        <strain evidence="2 3">ES3-20</strain>
    </source>
</reference>
<dbReference type="SUPFAM" id="SSF53335">
    <property type="entry name" value="S-adenosyl-L-methionine-dependent methyltransferases"/>
    <property type="match status" value="1"/>
</dbReference>
<accession>A0A420FS22</accession>